<accession>A0A0F8Z881</accession>
<evidence type="ECO:0000313" key="1">
    <source>
        <dbReference type="EMBL" id="KKK62624.1"/>
    </source>
</evidence>
<dbReference type="Pfam" id="PF08889">
    <property type="entry name" value="WbqC"/>
    <property type="match status" value="1"/>
</dbReference>
<protein>
    <submittedName>
        <fullName evidence="1">Uncharacterized protein</fullName>
    </submittedName>
</protein>
<sequence>MTTLSAHAPAFLANANFYHRIAKSDVFVMHLGVQFEKGSFINRNRIQGVNGPVWLTVPVKLKGYVNGSISTMGVERAQPWKRKHRALIHSHYIKAPHFKENWPKIQGLYDALTGGTLVRILLRDYTFWMIELGMA</sequence>
<dbReference type="AlphaFoldDB" id="A0A0F8Z881"/>
<gene>
    <name evidence="1" type="ORF">LCGC14_3002480</name>
</gene>
<comment type="caution">
    <text evidence="1">The sequence shown here is derived from an EMBL/GenBank/DDBJ whole genome shotgun (WGS) entry which is preliminary data.</text>
</comment>
<organism evidence="1">
    <name type="scientific">marine sediment metagenome</name>
    <dbReference type="NCBI Taxonomy" id="412755"/>
    <lineage>
        <taxon>unclassified sequences</taxon>
        <taxon>metagenomes</taxon>
        <taxon>ecological metagenomes</taxon>
    </lineage>
</organism>
<dbReference type="InterPro" id="IPR014985">
    <property type="entry name" value="WbqC"/>
</dbReference>
<feature type="non-terminal residue" evidence="1">
    <location>
        <position position="135"/>
    </location>
</feature>
<proteinExistence type="predicted"/>
<reference evidence="1" key="1">
    <citation type="journal article" date="2015" name="Nature">
        <title>Complex archaea that bridge the gap between prokaryotes and eukaryotes.</title>
        <authorList>
            <person name="Spang A."/>
            <person name="Saw J.H."/>
            <person name="Jorgensen S.L."/>
            <person name="Zaremba-Niedzwiedzka K."/>
            <person name="Martijn J."/>
            <person name="Lind A.E."/>
            <person name="van Eijk R."/>
            <person name="Schleper C."/>
            <person name="Guy L."/>
            <person name="Ettema T.J."/>
        </authorList>
    </citation>
    <scope>NUCLEOTIDE SEQUENCE</scope>
</reference>
<name>A0A0F8Z881_9ZZZZ</name>
<dbReference type="EMBL" id="LAZR01061906">
    <property type="protein sequence ID" value="KKK62624.1"/>
    <property type="molecule type" value="Genomic_DNA"/>
</dbReference>